<dbReference type="PANTHER" id="PTHR13055">
    <property type="entry name" value="TUMOR ENDOTHELIAL MARKER 7 RELATED"/>
    <property type="match status" value="1"/>
</dbReference>
<reference evidence="8 9" key="1">
    <citation type="journal article" date="2016" name="Nat. Commun.">
        <title>Extremotolerant tardigrade genome and improved radiotolerance of human cultured cells by tardigrade-unique protein.</title>
        <authorList>
            <person name="Hashimoto T."/>
            <person name="Horikawa D.D."/>
            <person name="Saito Y."/>
            <person name="Kuwahara H."/>
            <person name="Kozuka-Hata H."/>
            <person name="Shin-I T."/>
            <person name="Minakuchi Y."/>
            <person name="Ohishi K."/>
            <person name="Motoyama A."/>
            <person name="Aizu T."/>
            <person name="Enomoto A."/>
            <person name="Kondo K."/>
            <person name="Tanaka S."/>
            <person name="Hara Y."/>
            <person name="Koshikawa S."/>
            <person name="Sagara H."/>
            <person name="Miura T."/>
            <person name="Yokobori S."/>
            <person name="Miyagawa K."/>
            <person name="Suzuki Y."/>
            <person name="Kubo T."/>
            <person name="Oyama M."/>
            <person name="Kohara Y."/>
            <person name="Fujiyama A."/>
            <person name="Arakawa K."/>
            <person name="Katayama T."/>
            <person name="Toyoda A."/>
            <person name="Kunieda T."/>
        </authorList>
    </citation>
    <scope>NUCLEOTIDE SEQUENCE [LARGE SCALE GENOMIC DNA]</scope>
    <source>
        <strain evidence="8 9">YOKOZUNA-1</strain>
    </source>
</reference>
<protein>
    <recommendedName>
        <fullName evidence="10">PSI domain-containing protein</fullName>
    </recommendedName>
</protein>
<dbReference type="Proteomes" id="UP000186922">
    <property type="component" value="Unassembled WGS sequence"/>
</dbReference>
<keyword evidence="9" id="KW-1185">Reference proteome</keyword>
<keyword evidence="4 6" id="KW-1133">Transmembrane helix</keyword>
<feature type="compositionally biased region" description="Low complexity" evidence="5">
    <location>
        <begin position="378"/>
        <end position="397"/>
    </location>
</feature>
<feature type="signal peptide" evidence="7">
    <location>
        <begin position="1"/>
        <end position="22"/>
    </location>
</feature>
<evidence type="ECO:0008006" key="10">
    <source>
        <dbReference type="Google" id="ProtNLM"/>
    </source>
</evidence>
<dbReference type="PANTHER" id="PTHR13055:SF12">
    <property type="entry name" value="LD40707P"/>
    <property type="match status" value="1"/>
</dbReference>
<sequence length="520" mass="57604">MDSLGLLALFLPLFLHCELCSCNIFSDGPRITESFVPLDAMDPVEDRSVRQISSTSLAGPGAKRQFGTFNSDFSFPEDVVPVATNSSFDQPKNLSLFEEHHIYYTVSLLTKANSSQKYYVNLDLNDSCSTLHEGLSRSHLKAAGITLSFDFPFYGSRLRNLTIATGGFLYTGNPDHSWIAATQYIAPLMADFDFEKRNDSTLRYCDNGTALTVEWKNAVLHEKPEAGPFTFQTTLRKDGTISFYYVKIPVAVNNIPNETHPVKVGVSDAYMIDKAKFIIRYRTIFEYHRIALNNGNIENGSALVLKALPTCTAMTTCETCLTANTTHGCRWCEKLERCSDGIDRFHQEWVTAGCHHSATNGTCPKPVPSPASLSPKMTTKPSGTNKTTSNSTKKATSVEVSQYSTTPGKSRQTQNTDPNSIQFGDRSRYTLLNGSLDVGTKMAMSNDYVAIAPSEGSTRVNYGIAIAAVTTVVIIGSVLAWVVYAYLRPHSPSGQWLIKYRPNQWRRNREDEIQIANTAF</sequence>
<dbReference type="EMBL" id="BDGG01000008">
    <property type="protein sequence ID" value="GAV02152.1"/>
    <property type="molecule type" value="Genomic_DNA"/>
</dbReference>
<proteinExistence type="predicted"/>
<feature type="region of interest" description="Disordered" evidence="5">
    <location>
        <begin position="364"/>
        <end position="424"/>
    </location>
</feature>
<comment type="caution">
    <text evidence="8">The sequence shown here is derived from an EMBL/GenBank/DDBJ whole genome shotgun (WGS) entry which is preliminary data.</text>
</comment>
<evidence type="ECO:0000313" key="9">
    <source>
        <dbReference type="Proteomes" id="UP000186922"/>
    </source>
</evidence>
<evidence type="ECO:0000256" key="3">
    <source>
        <dbReference type="ARBA" id="ARBA00022729"/>
    </source>
</evidence>
<dbReference type="InterPro" id="IPR031152">
    <property type="entry name" value="PLXDC"/>
</dbReference>
<dbReference type="AlphaFoldDB" id="A0A1D1VKK2"/>
<keyword evidence="3 7" id="KW-0732">Signal</keyword>
<dbReference type="STRING" id="947166.A0A1D1VKK2"/>
<dbReference type="GO" id="GO:0016020">
    <property type="term" value="C:membrane"/>
    <property type="evidence" value="ECO:0007669"/>
    <property type="project" value="UniProtKB-SubCell"/>
</dbReference>
<feature type="chain" id="PRO_5008898543" description="PSI domain-containing protein" evidence="7">
    <location>
        <begin position="23"/>
        <end position="520"/>
    </location>
</feature>
<evidence type="ECO:0000256" key="2">
    <source>
        <dbReference type="ARBA" id="ARBA00022692"/>
    </source>
</evidence>
<evidence type="ECO:0000256" key="5">
    <source>
        <dbReference type="SAM" id="MobiDB-lite"/>
    </source>
</evidence>
<name>A0A1D1VKK2_RAMVA</name>
<keyword evidence="2 6" id="KW-0812">Transmembrane</keyword>
<evidence type="ECO:0000256" key="6">
    <source>
        <dbReference type="SAM" id="Phobius"/>
    </source>
</evidence>
<evidence type="ECO:0000313" key="8">
    <source>
        <dbReference type="EMBL" id="GAV02152.1"/>
    </source>
</evidence>
<organism evidence="8 9">
    <name type="scientific">Ramazzottius varieornatus</name>
    <name type="common">Water bear</name>
    <name type="synonym">Tardigrade</name>
    <dbReference type="NCBI Taxonomy" id="947166"/>
    <lineage>
        <taxon>Eukaryota</taxon>
        <taxon>Metazoa</taxon>
        <taxon>Ecdysozoa</taxon>
        <taxon>Tardigrada</taxon>
        <taxon>Eutardigrada</taxon>
        <taxon>Parachela</taxon>
        <taxon>Hypsibioidea</taxon>
        <taxon>Ramazzottiidae</taxon>
        <taxon>Ramazzottius</taxon>
    </lineage>
</organism>
<feature type="compositionally biased region" description="Polar residues" evidence="5">
    <location>
        <begin position="398"/>
        <end position="422"/>
    </location>
</feature>
<evidence type="ECO:0000256" key="4">
    <source>
        <dbReference type="ARBA" id="ARBA00022989"/>
    </source>
</evidence>
<evidence type="ECO:0000256" key="1">
    <source>
        <dbReference type="ARBA" id="ARBA00004479"/>
    </source>
</evidence>
<accession>A0A1D1VKK2</accession>
<evidence type="ECO:0000256" key="7">
    <source>
        <dbReference type="SAM" id="SignalP"/>
    </source>
</evidence>
<comment type="subcellular location">
    <subcellularLocation>
        <location evidence="1">Membrane</location>
        <topology evidence="1">Single-pass type I membrane protein</topology>
    </subcellularLocation>
</comment>
<dbReference type="OrthoDB" id="6285106at2759"/>
<keyword evidence="6" id="KW-0472">Membrane</keyword>
<gene>
    <name evidence="8" type="primary">RvY_12752-1</name>
    <name evidence="8" type="synonym">RvY_12752.1</name>
    <name evidence="8" type="ORF">RvY_12752</name>
</gene>
<feature type="transmembrane region" description="Helical" evidence="6">
    <location>
        <begin position="462"/>
        <end position="487"/>
    </location>
</feature>